<dbReference type="InterPro" id="IPR012354">
    <property type="entry name" value="Esterase_lipase"/>
</dbReference>
<dbReference type="InterPro" id="IPR022742">
    <property type="entry name" value="Hydrolase_4"/>
</dbReference>
<name>A0A1M5SFQ6_9FIRM</name>
<dbReference type="GO" id="GO:0052689">
    <property type="term" value="F:carboxylic ester hydrolase activity"/>
    <property type="evidence" value="ECO:0007669"/>
    <property type="project" value="InterPro"/>
</dbReference>
<dbReference type="PIRSF" id="PIRSF017388">
    <property type="entry name" value="Esterase_lipase"/>
    <property type="match status" value="1"/>
</dbReference>
<evidence type="ECO:0000256" key="2">
    <source>
        <dbReference type="PIRSR" id="PIRSR017388-2"/>
    </source>
</evidence>
<dbReference type="Proteomes" id="UP000183967">
    <property type="component" value="Unassembled WGS sequence"/>
</dbReference>
<keyword evidence="5" id="KW-1185">Reference proteome</keyword>
<feature type="binding site" evidence="2">
    <location>
        <position position="97"/>
    </location>
    <ligand>
        <name>substrate</name>
    </ligand>
</feature>
<dbReference type="Pfam" id="PF12146">
    <property type="entry name" value="Hydrolase_4"/>
    <property type="match status" value="1"/>
</dbReference>
<feature type="binding site" evidence="2">
    <location>
        <position position="28"/>
    </location>
    <ligand>
        <name>substrate</name>
    </ligand>
</feature>
<gene>
    <name evidence="4" type="ORF">SAMN02745135_00591</name>
</gene>
<feature type="active site" description="Nucleophile" evidence="1">
    <location>
        <position position="96"/>
    </location>
</feature>
<dbReference type="SUPFAM" id="SSF53474">
    <property type="entry name" value="alpha/beta-Hydrolases"/>
    <property type="match status" value="1"/>
</dbReference>
<sequence>MEMKYLHDNAKAFYFKGNDIGCLLIHGFTGSPAEMRLLGEFLHKQGYTVKGVLLKGHGTTVEDMEKTTWKDWLSSAETELIDLMHKCNKVVIIGLSMGGIIALNLAERFKIDAVVSIAAPIKIVNKKVYFARIIKYFRKYITKPEGKFEYVKEYCIGYNKTPVSTVPHLLKLIRITKRKLKKVKAPILIIQSKNDKTVKYESAEYILEKVGSPYKKLIYLKESGHLVTLDLEREKVFDEINRFLSDINISKN</sequence>
<dbReference type="AlphaFoldDB" id="A0A1M5SFQ6"/>
<proteinExistence type="predicted"/>
<feature type="active site" description="Charge relay system" evidence="1">
    <location>
        <position position="225"/>
    </location>
</feature>
<protein>
    <submittedName>
        <fullName evidence="4">Carboxylesterase</fullName>
    </submittedName>
</protein>
<dbReference type="Gene3D" id="3.40.50.1820">
    <property type="entry name" value="alpha/beta hydrolase"/>
    <property type="match status" value="1"/>
</dbReference>
<accession>A0A1M5SFQ6</accession>
<evidence type="ECO:0000259" key="3">
    <source>
        <dbReference type="Pfam" id="PF12146"/>
    </source>
</evidence>
<evidence type="ECO:0000313" key="5">
    <source>
        <dbReference type="Proteomes" id="UP000183967"/>
    </source>
</evidence>
<organism evidence="4 5">
    <name type="scientific">Caloranaerobacter azorensis DSM 13643</name>
    <dbReference type="NCBI Taxonomy" id="1121264"/>
    <lineage>
        <taxon>Bacteria</taxon>
        <taxon>Bacillati</taxon>
        <taxon>Bacillota</taxon>
        <taxon>Tissierellia</taxon>
        <taxon>Tissierellales</taxon>
        <taxon>Thermohalobacteraceae</taxon>
        <taxon>Caloranaerobacter</taxon>
    </lineage>
</organism>
<evidence type="ECO:0000313" key="4">
    <source>
        <dbReference type="EMBL" id="SHH37260.1"/>
    </source>
</evidence>
<feature type="active site" description="Charge relay system" evidence="1">
    <location>
        <position position="195"/>
    </location>
</feature>
<reference evidence="5" key="1">
    <citation type="submission" date="2016-11" db="EMBL/GenBank/DDBJ databases">
        <authorList>
            <person name="Varghese N."/>
            <person name="Submissions S."/>
        </authorList>
    </citation>
    <scope>NUCLEOTIDE SEQUENCE [LARGE SCALE GENOMIC DNA]</scope>
    <source>
        <strain evidence="5">DSM 13643</strain>
    </source>
</reference>
<evidence type="ECO:0000256" key="1">
    <source>
        <dbReference type="PIRSR" id="PIRSR017388-1"/>
    </source>
</evidence>
<dbReference type="PANTHER" id="PTHR11614">
    <property type="entry name" value="PHOSPHOLIPASE-RELATED"/>
    <property type="match status" value="1"/>
</dbReference>
<dbReference type="EMBL" id="FQXO01000011">
    <property type="protein sequence ID" value="SHH37260.1"/>
    <property type="molecule type" value="Genomic_DNA"/>
</dbReference>
<dbReference type="InterPro" id="IPR029058">
    <property type="entry name" value="AB_hydrolase_fold"/>
</dbReference>
<feature type="domain" description="Serine aminopeptidase S33" evidence="3">
    <location>
        <begin position="22"/>
        <end position="231"/>
    </location>
</feature>
<dbReference type="InterPro" id="IPR051044">
    <property type="entry name" value="MAG_DAG_Lipase"/>
</dbReference>